<feature type="compositionally biased region" description="Basic and acidic residues" evidence="1">
    <location>
        <begin position="88"/>
        <end position="99"/>
    </location>
</feature>
<reference evidence="2 3" key="1">
    <citation type="journal article" date="2019" name="Commun. Biol.">
        <title>The bagworm genome reveals a unique fibroin gene that provides high tensile strength.</title>
        <authorList>
            <person name="Kono N."/>
            <person name="Nakamura H."/>
            <person name="Ohtoshi R."/>
            <person name="Tomita M."/>
            <person name="Numata K."/>
            <person name="Arakawa K."/>
        </authorList>
    </citation>
    <scope>NUCLEOTIDE SEQUENCE [LARGE SCALE GENOMIC DNA]</scope>
</reference>
<accession>A0A4C1SSW4</accession>
<comment type="caution">
    <text evidence="2">The sequence shown here is derived from an EMBL/GenBank/DDBJ whole genome shotgun (WGS) entry which is preliminary data.</text>
</comment>
<evidence type="ECO:0000313" key="2">
    <source>
        <dbReference type="EMBL" id="GBP05259.1"/>
    </source>
</evidence>
<evidence type="ECO:0000313" key="3">
    <source>
        <dbReference type="Proteomes" id="UP000299102"/>
    </source>
</evidence>
<dbReference type="EMBL" id="BGZK01003880">
    <property type="protein sequence ID" value="GBP05259.1"/>
    <property type="molecule type" value="Genomic_DNA"/>
</dbReference>
<feature type="compositionally biased region" description="Polar residues" evidence="1">
    <location>
        <begin position="137"/>
        <end position="148"/>
    </location>
</feature>
<dbReference type="Proteomes" id="UP000299102">
    <property type="component" value="Unassembled WGS sequence"/>
</dbReference>
<gene>
    <name evidence="2" type="ORF">EVAR_101346_1</name>
</gene>
<sequence length="167" mass="18280">MKSSLQACAPKVVLSYFFTLTKRRAASGRGRAGQTARPESCAVIGGIGLSRFSLPQGASVWAPPGCLVVREAHSVVLWRRADQSAAPGREENLKARAEDGGDPCGTVTAKQRKVAPDRNQGKSRRWWRAGVEAEQGISRQQSWRPSRQPTRRTEQKRRLRTAGEGDG</sequence>
<keyword evidence="3" id="KW-1185">Reference proteome</keyword>
<feature type="region of interest" description="Disordered" evidence="1">
    <location>
        <begin position="83"/>
        <end position="167"/>
    </location>
</feature>
<protein>
    <submittedName>
        <fullName evidence="2">Uncharacterized protein</fullName>
    </submittedName>
</protein>
<dbReference type="AlphaFoldDB" id="A0A4C1SSW4"/>
<proteinExistence type="predicted"/>
<evidence type="ECO:0000256" key="1">
    <source>
        <dbReference type="SAM" id="MobiDB-lite"/>
    </source>
</evidence>
<organism evidence="2 3">
    <name type="scientific">Eumeta variegata</name>
    <name type="common">Bagworm moth</name>
    <name type="synonym">Eumeta japonica</name>
    <dbReference type="NCBI Taxonomy" id="151549"/>
    <lineage>
        <taxon>Eukaryota</taxon>
        <taxon>Metazoa</taxon>
        <taxon>Ecdysozoa</taxon>
        <taxon>Arthropoda</taxon>
        <taxon>Hexapoda</taxon>
        <taxon>Insecta</taxon>
        <taxon>Pterygota</taxon>
        <taxon>Neoptera</taxon>
        <taxon>Endopterygota</taxon>
        <taxon>Lepidoptera</taxon>
        <taxon>Glossata</taxon>
        <taxon>Ditrysia</taxon>
        <taxon>Tineoidea</taxon>
        <taxon>Psychidae</taxon>
        <taxon>Oiketicinae</taxon>
        <taxon>Eumeta</taxon>
    </lineage>
</organism>
<name>A0A4C1SSW4_EUMVA</name>